<proteinExistence type="predicted"/>
<dbReference type="AlphaFoldDB" id="A0ABD4PYE7"/>
<dbReference type="CDD" id="cd00082">
    <property type="entry name" value="HisKA"/>
    <property type="match status" value="1"/>
</dbReference>
<comment type="caution">
    <text evidence="4">The sequence shown here is derived from an EMBL/GenBank/DDBJ whole genome shotgun (WGS) entry which is preliminary data.</text>
</comment>
<dbReference type="Proteomes" id="UP000668358">
    <property type="component" value="Unassembled WGS sequence"/>
</dbReference>
<sequence length="83" mass="9887">MIVKTIISHEFKTPLNIILSGTQLLIKTLEHDEKINKDYILKYLNISKQNSYRILRIINNVLDTTVFSFTIMSKNFFYKYLNK</sequence>
<comment type="catalytic activity">
    <reaction evidence="1">
        <text>ATP + protein L-histidine = ADP + protein N-phospho-L-histidine.</text>
        <dbReference type="EC" id="2.7.13.3"/>
    </reaction>
</comment>
<reference evidence="4 5" key="1">
    <citation type="submission" date="2020-12" db="EMBL/GenBank/DDBJ databases">
        <title>Comparative genomics of Clostridium perfringens reveals patterns of host-associated phylogenetic clades and virulence factors.</title>
        <authorList>
            <person name="Smith A.H."/>
            <person name="Geier R."/>
        </authorList>
    </citation>
    <scope>NUCLEOTIDE SEQUENCE [LARGE SCALE GENOMIC DNA]</scope>
    <source>
        <strain evidence="4 5">CHD15829P</strain>
    </source>
</reference>
<dbReference type="InterPro" id="IPR003661">
    <property type="entry name" value="HisK_dim/P_dom"/>
</dbReference>
<evidence type="ECO:0000259" key="3">
    <source>
        <dbReference type="Pfam" id="PF00512"/>
    </source>
</evidence>
<gene>
    <name evidence="4" type="ORF">JJB78_17190</name>
</gene>
<evidence type="ECO:0000313" key="5">
    <source>
        <dbReference type="Proteomes" id="UP000668358"/>
    </source>
</evidence>
<accession>A0ABD4PYE7</accession>
<evidence type="ECO:0000256" key="1">
    <source>
        <dbReference type="ARBA" id="ARBA00000085"/>
    </source>
</evidence>
<dbReference type="EC" id="2.7.13.3" evidence="2"/>
<organism evidence="4 5">
    <name type="scientific">Clostridium perfringens</name>
    <dbReference type="NCBI Taxonomy" id="1502"/>
    <lineage>
        <taxon>Bacteria</taxon>
        <taxon>Bacillati</taxon>
        <taxon>Bacillota</taxon>
        <taxon>Clostridia</taxon>
        <taxon>Eubacteriales</taxon>
        <taxon>Clostridiaceae</taxon>
        <taxon>Clostridium</taxon>
    </lineage>
</organism>
<dbReference type="InterPro" id="IPR036097">
    <property type="entry name" value="HisK_dim/P_sf"/>
</dbReference>
<dbReference type="GO" id="GO:0004673">
    <property type="term" value="F:protein histidine kinase activity"/>
    <property type="evidence" value="ECO:0007669"/>
    <property type="project" value="UniProtKB-EC"/>
</dbReference>
<dbReference type="EMBL" id="JAENRE010000041">
    <property type="protein sequence ID" value="MBO3418174.1"/>
    <property type="molecule type" value="Genomic_DNA"/>
</dbReference>
<dbReference type="SUPFAM" id="SSF47384">
    <property type="entry name" value="Homodimeric domain of signal transducing histidine kinase"/>
    <property type="match status" value="1"/>
</dbReference>
<evidence type="ECO:0000256" key="2">
    <source>
        <dbReference type="ARBA" id="ARBA00012438"/>
    </source>
</evidence>
<evidence type="ECO:0000313" key="4">
    <source>
        <dbReference type="EMBL" id="MBO3418174.1"/>
    </source>
</evidence>
<feature type="domain" description="Signal transduction histidine kinase dimerisation/phosphoacceptor" evidence="3">
    <location>
        <begin position="7"/>
        <end position="63"/>
    </location>
</feature>
<protein>
    <recommendedName>
        <fullName evidence="2">histidine kinase</fullName>
        <ecNumber evidence="2">2.7.13.3</ecNumber>
    </recommendedName>
</protein>
<dbReference type="Pfam" id="PF00512">
    <property type="entry name" value="HisKA"/>
    <property type="match status" value="1"/>
</dbReference>
<name>A0ABD4PYE7_CLOPF</name>
<dbReference type="RefSeq" id="WP_110015924.1">
    <property type="nucleotide sequence ID" value="NZ_CATNZR010000028.1"/>
</dbReference>
<dbReference type="Gene3D" id="1.10.287.130">
    <property type="match status" value="1"/>
</dbReference>